<dbReference type="InterPro" id="IPR050696">
    <property type="entry name" value="FtsA/MreB"/>
</dbReference>
<dbReference type="NCBIfam" id="TIGR02529">
    <property type="entry name" value="EutJ"/>
    <property type="match status" value="1"/>
</dbReference>
<evidence type="ECO:0000313" key="2">
    <source>
        <dbReference type="Proteomes" id="UP000183687"/>
    </source>
</evidence>
<dbReference type="InterPro" id="IPR043129">
    <property type="entry name" value="ATPase_NBD"/>
</dbReference>
<organism evidence="1 2">
    <name type="scientific">Atopobium minutum</name>
    <dbReference type="NCBI Taxonomy" id="1381"/>
    <lineage>
        <taxon>Bacteria</taxon>
        <taxon>Bacillati</taxon>
        <taxon>Actinomycetota</taxon>
        <taxon>Coriobacteriia</taxon>
        <taxon>Coriobacteriales</taxon>
        <taxon>Atopobiaceae</taxon>
        <taxon>Atopobium</taxon>
    </lineage>
</organism>
<protein>
    <submittedName>
        <fullName evidence="1">Ethanolamine utilization protein EutJ</fullName>
    </submittedName>
</protein>
<dbReference type="NCBIfam" id="NF011660">
    <property type="entry name" value="PRK15080.1"/>
    <property type="match status" value="1"/>
</dbReference>
<dbReference type="Pfam" id="PF06723">
    <property type="entry name" value="MreB_Mbl"/>
    <property type="match status" value="1"/>
</dbReference>
<dbReference type="Gene3D" id="3.30.420.40">
    <property type="match status" value="2"/>
</dbReference>
<reference evidence="1 2" key="1">
    <citation type="submission" date="2016-10" db="EMBL/GenBank/DDBJ databases">
        <authorList>
            <person name="Varghese N."/>
            <person name="Submissions S."/>
        </authorList>
    </citation>
    <scope>NUCLEOTIDE SEQUENCE [LARGE SCALE GENOMIC DNA]</scope>
    <source>
        <strain evidence="1 2">DSM 20586</strain>
    </source>
</reference>
<accession>A0AB38A804</accession>
<dbReference type="SUPFAM" id="SSF53067">
    <property type="entry name" value="Actin-like ATPase domain"/>
    <property type="match status" value="2"/>
</dbReference>
<gene>
    <name evidence="1" type="ORF">SAMN04489746_1424</name>
</gene>
<dbReference type="CDD" id="cd24047">
    <property type="entry name" value="ASKHA_NBD_EutJ"/>
    <property type="match status" value="1"/>
</dbReference>
<comment type="caution">
    <text evidence="1">The sequence shown here is derived from an EMBL/GenBank/DDBJ whole genome shotgun (WGS) entry which is preliminary data.</text>
</comment>
<dbReference type="InterPro" id="IPR056546">
    <property type="entry name" value="MreB_MamK-like"/>
</dbReference>
<evidence type="ECO:0000313" key="1">
    <source>
        <dbReference type="EMBL" id="SEC00937.1"/>
    </source>
</evidence>
<dbReference type="RefSeq" id="WP_002563912.1">
    <property type="nucleotide sequence ID" value="NZ_CALJSN010000003.1"/>
</dbReference>
<dbReference type="PANTHER" id="PTHR32432">
    <property type="entry name" value="CELL DIVISION PROTEIN FTSA-RELATED"/>
    <property type="match status" value="1"/>
</dbReference>
<dbReference type="InterPro" id="IPR013366">
    <property type="entry name" value="EutJ"/>
</dbReference>
<sequence>MIDTTQANTLLDALIKTVDTPRTNTDGELYCGLDLGTAFIVLSVINAQGEPVACAYQFANVVRDGLVVDYVGACDIAATLKEKLEKTLGCELIHCAVAIPPKTEQLDGGAVKNVAESTGMNVVAVFDEPTAANLVMNVQEGAVVDIGGGTTGIALFEKGKVVACEDESTGGTHLSLVLAGAKNISFDDAELYKRDAAHARELLPIVAPTIDKISSIIQNACLGHTVSEIILVGGTCELEGIEDRIEKILHIPVHKPNNPMFVTPLGIALGCRLHMLEEGQHA</sequence>
<proteinExistence type="predicted"/>
<name>A0AB38A804_9ACTN</name>
<dbReference type="AlphaFoldDB" id="A0AB38A804"/>
<dbReference type="Proteomes" id="UP000183687">
    <property type="component" value="Unassembled WGS sequence"/>
</dbReference>
<dbReference type="EMBL" id="FNSH01000001">
    <property type="protein sequence ID" value="SEC00937.1"/>
    <property type="molecule type" value="Genomic_DNA"/>
</dbReference>
<dbReference type="PANTHER" id="PTHR32432:SF3">
    <property type="entry name" value="ETHANOLAMINE UTILIZATION PROTEIN EUTJ"/>
    <property type="match status" value="1"/>
</dbReference>